<sequence>MGTTHYPSRSLPLGPSEEPSKDKEAGQVGTHLSSSTSQPDTVAKLANNEVEGGSSTAPLSTSTLPSSEGANAGSEMKKGDARSSKASKKIVPAKGNY</sequence>
<reference evidence="2 3" key="1">
    <citation type="submission" date="2020-03" db="EMBL/GenBank/DDBJ databases">
        <title>Draft Genome Sequence of Cudoniella acicularis.</title>
        <authorList>
            <person name="Buettner E."/>
            <person name="Kellner H."/>
        </authorList>
    </citation>
    <scope>NUCLEOTIDE SEQUENCE [LARGE SCALE GENOMIC DNA]</scope>
    <source>
        <strain evidence="2 3">DSM 108380</strain>
    </source>
</reference>
<feature type="region of interest" description="Disordered" evidence="1">
    <location>
        <begin position="1"/>
        <end position="97"/>
    </location>
</feature>
<evidence type="ECO:0000313" key="2">
    <source>
        <dbReference type="EMBL" id="KAF4629105.1"/>
    </source>
</evidence>
<keyword evidence="3" id="KW-1185">Reference proteome</keyword>
<evidence type="ECO:0000256" key="1">
    <source>
        <dbReference type="SAM" id="MobiDB-lite"/>
    </source>
</evidence>
<gene>
    <name evidence="2" type="ORF">G7Y89_g9046</name>
</gene>
<proteinExistence type="predicted"/>
<feature type="compositionally biased region" description="Polar residues" evidence="1">
    <location>
        <begin position="30"/>
        <end position="40"/>
    </location>
</feature>
<evidence type="ECO:0000313" key="3">
    <source>
        <dbReference type="Proteomes" id="UP000566819"/>
    </source>
</evidence>
<dbReference type="EMBL" id="JAAMPI010000719">
    <property type="protein sequence ID" value="KAF4629105.1"/>
    <property type="molecule type" value="Genomic_DNA"/>
</dbReference>
<protein>
    <submittedName>
        <fullName evidence="2">Uncharacterized protein</fullName>
    </submittedName>
</protein>
<accession>A0A8H4RFE4</accession>
<name>A0A8H4RFE4_9HELO</name>
<dbReference type="AlphaFoldDB" id="A0A8H4RFE4"/>
<comment type="caution">
    <text evidence="2">The sequence shown here is derived from an EMBL/GenBank/DDBJ whole genome shotgun (WGS) entry which is preliminary data.</text>
</comment>
<dbReference type="Proteomes" id="UP000566819">
    <property type="component" value="Unassembled WGS sequence"/>
</dbReference>
<organism evidence="2 3">
    <name type="scientific">Cudoniella acicularis</name>
    <dbReference type="NCBI Taxonomy" id="354080"/>
    <lineage>
        <taxon>Eukaryota</taxon>
        <taxon>Fungi</taxon>
        <taxon>Dikarya</taxon>
        <taxon>Ascomycota</taxon>
        <taxon>Pezizomycotina</taxon>
        <taxon>Leotiomycetes</taxon>
        <taxon>Helotiales</taxon>
        <taxon>Tricladiaceae</taxon>
        <taxon>Cudoniella</taxon>
    </lineage>
</organism>
<feature type="compositionally biased region" description="Low complexity" evidence="1">
    <location>
        <begin position="54"/>
        <end position="67"/>
    </location>
</feature>